<proteinExistence type="predicted"/>
<dbReference type="OrthoDB" id="10271766at2759"/>
<protein>
    <submittedName>
        <fullName evidence="1">Uncharacterized protein</fullName>
    </submittedName>
</protein>
<comment type="caution">
    <text evidence="1">The sequence shown here is derived from an EMBL/GenBank/DDBJ whole genome shotgun (WGS) entry which is preliminary data.</text>
</comment>
<dbReference type="AlphaFoldDB" id="A0A6A3P1K5"/>
<keyword evidence="3" id="KW-1185">Reference proteome</keyword>
<dbReference type="Proteomes" id="UP000434957">
    <property type="component" value="Unassembled WGS sequence"/>
</dbReference>
<dbReference type="EMBL" id="QXFU01000048">
    <property type="protein sequence ID" value="KAE9046530.1"/>
    <property type="molecule type" value="Genomic_DNA"/>
</dbReference>
<sequence>MLSHDGHARLVLTLTDKDLQTAFGAMTMTADADGWAKTNQNLQRQMTRRVQP</sequence>
<name>A0A6A3P1K5_9STRA</name>
<evidence type="ECO:0000313" key="1">
    <source>
        <dbReference type="EMBL" id="KAE9046530.1"/>
    </source>
</evidence>
<evidence type="ECO:0000313" key="4">
    <source>
        <dbReference type="Proteomes" id="UP000435112"/>
    </source>
</evidence>
<evidence type="ECO:0000313" key="3">
    <source>
        <dbReference type="Proteomes" id="UP000434957"/>
    </source>
</evidence>
<reference evidence="1 4" key="1">
    <citation type="submission" date="2018-09" db="EMBL/GenBank/DDBJ databases">
        <title>Genomic investigation of the strawberry pathogen Phytophthora fragariae indicates pathogenicity is determined by transcriptional variation in three key races.</title>
        <authorList>
            <person name="Adams T.M."/>
            <person name="Armitage A.D."/>
            <person name="Sobczyk M.K."/>
            <person name="Bates H.J."/>
            <person name="Dunwell J.M."/>
            <person name="Nellist C.F."/>
            <person name="Harrison R.J."/>
        </authorList>
    </citation>
    <scope>NUCLEOTIDE SEQUENCE [LARGE SCALE GENOMIC DNA]</scope>
    <source>
        <strain evidence="1 4">SCRP324</strain>
        <strain evidence="2 3">SCRP333</strain>
    </source>
</reference>
<evidence type="ECO:0000313" key="2">
    <source>
        <dbReference type="EMBL" id="KAE9357487.1"/>
    </source>
</evidence>
<accession>A0A6A3P1K5</accession>
<organism evidence="1 4">
    <name type="scientific">Phytophthora rubi</name>
    <dbReference type="NCBI Taxonomy" id="129364"/>
    <lineage>
        <taxon>Eukaryota</taxon>
        <taxon>Sar</taxon>
        <taxon>Stramenopiles</taxon>
        <taxon>Oomycota</taxon>
        <taxon>Peronosporomycetes</taxon>
        <taxon>Peronosporales</taxon>
        <taxon>Peronosporaceae</taxon>
        <taxon>Phytophthora</taxon>
    </lineage>
</organism>
<dbReference type="EMBL" id="QXFT01000051">
    <property type="protein sequence ID" value="KAE9357487.1"/>
    <property type="molecule type" value="Genomic_DNA"/>
</dbReference>
<gene>
    <name evidence="1" type="ORF">PR002_g1593</name>
    <name evidence="2" type="ORF">PR003_g1746</name>
</gene>
<dbReference type="Proteomes" id="UP000435112">
    <property type="component" value="Unassembled WGS sequence"/>
</dbReference>